<reference evidence="1 2" key="1">
    <citation type="submission" date="2015-01" db="EMBL/GenBank/DDBJ databases">
        <title>The Genome Sequence of Exophiala spinifera CBS89968.</title>
        <authorList>
            <consortium name="The Broad Institute Genomics Platform"/>
            <person name="Cuomo C."/>
            <person name="de Hoog S."/>
            <person name="Gorbushina A."/>
            <person name="Stielow B."/>
            <person name="Teixiera M."/>
            <person name="Abouelleil A."/>
            <person name="Chapman S.B."/>
            <person name="Priest M."/>
            <person name="Young S.K."/>
            <person name="Wortman J."/>
            <person name="Nusbaum C."/>
            <person name="Birren B."/>
        </authorList>
    </citation>
    <scope>NUCLEOTIDE SEQUENCE [LARGE SCALE GENOMIC DNA]</scope>
    <source>
        <strain evidence="1 2">CBS 89968</strain>
    </source>
</reference>
<dbReference type="VEuPathDB" id="FungiDB:PV08_02245"/>
<proteinExistence type="predicted"/>
<protein>
    <submittedName>
        <fullName evidence="1">Uncharacterized protein</fullName>
    </submittedName>
</protein>
<dbReference type="Proteomes" id="UP000053328">
    <property type="component" value="Unassembled WGS sequence"/>
</dbReference>
<gene>
    <name evidence="1" type="ORF">PV08_02245</name>
</gene>
<evidence type="ECO:0000313" key="1">
    <source>
        <dbReference type="EMBL" id="KIW21665.1"/>
    </source>
</evidence>
<organism evidence="1 2">
    <name type="scientific">Exophiala spinifera</name>
    <dbReference type="NCBI Taxonomy" id="91928"/>
    <lineage>
        <taxon>Eukaryota</taxon>
        <taxon>Fungi</taxon>
        <taxon>Dikarya</taxon>
        <taxon>Ascomycota</taxon>
        <taxon>Pezizomycotina</taxon>
        <taxon>Eurotiomycetes</taxon>
        <taxon>Chaetothyriomycetidae</taxon>
        <taxon>Chaetothyriales</taxon>
        <taxon>Herpotrichiellaceae</taxon>
        <taxon>Exophiala</taxon>
    </lineage>
</organism>
<evidence type="ECO:0000313" key="2">
    <source>
        <dbReference type="Proteomes" id="UP000053328"/>
    </source>
</evidence>
<accession>A0A0D2BTC7</accession>
<dbReference type="AlphaFoldDB" id="A0A0D2BTC7"/>
<dbReference type="HOGENOM" id="CLU_1825302_0_0_1"/>
<keyword evidence="2" id="KW-1185">Reference proteome</keyword>
<dbReference type="EMBL" id="KN847492">
    <property type="protein sequence ID" value="KIW21665.1"/>
    <property type="molecule type" value="Genomic_DNA"/>
</dbReference>
<dbReference type="RefSeq" id="XP_016241881.1">
    <property type="nucleotide sequence ID" value="XM_016376605.1"/>
</dbReference>
<sequence length="141" mass="16270">MRNELSALQGLRALERKKVLTNRIYRHLQARPAEFWKWTHLGKARSVFDMFGRSAVMALPAVRGLDADAQDLLDARSQFIQEVEMLKPERGFNTRKGLESLHEQLKEVPSLGNMLNMWEGRVVKLASLYEIEATQRQESFA</sequence>
<dbReference type="GeneID" id="27329328"/>
<name>A0A0D2BTC7_9EURO</name>